<protein>
    <submittedName>
        <fullName evidence="5">MarR family transcriptional regulator</fullName>
    </submittedName>
</protein>
<evidence type="ECO:0000256" key="2">
    <source>
        <dbReference type="ARBA" id="ARBA00023125"/>
    </source>
</evidence>
<dbReference type="Proteomes" id="UP001140817">
    <property type="component" value="Unassembled WGS sequence"/>
</dbReference>
<feature type="domain" description="HTH marR-type" evidence="4">
    <location>
        <begin position="1"/>
        <end position="146"/>
    </location>
</feature>
<dbReference type="InterPro" id="IPR036388">
    <property type="entry name" value="WH-like_DNA-bd_sf"/>
</dbReference>
<sequence length="155" mass="18405">MSMLQKKSKEFLDSITKIKKLAHKYKKSQEFHPGMLMTMKIIYSNCLSNKEDENYYGMKTSELTKYLCITKPATSKMLNVMEEKGYIYRTSNKSDRRVVYVKLTEEGEEFLKDQNRKFENFTCRVVEKMGEEDTDNLIRLFGKLYDVIEELQSEK</sequence>
<dbReference type="PANTHER" id="PTHR42756:SF1">
    <property type="entry name" value="TRANSCRIPTIONAL REPRESSOR OF EMRAB OPERON"/>
    <property type="match status" value="1"/>
</dbReference>
<dbReference type="EMBL" id="JANKBY010000158">
    <property type="protein sequence ID" value="MCR1823556.1"/>
    <property type="molecule type" value="Genomic_DNA"/>
</dbReference>
<dbReference type="RefSeq" id="WP_052232890.1">
    <property type="nucleotide sequence ID" value="NZ_JANKBY010000158.1"/>
</dbReference>
<comment type="caution">
    <text evidence="5">The sequence shown here is derived from an EMBL/GenBank/DDBJ whole genome shotgun (WGS) entry which is preliminary data.</text>
</comment>
<evidence type="ECO:0000259" key="4">
    <source>
        <dbReference type="PROSITE" id="PS50995"/>
    </source>
</evidence>
<dbReference type="InterPro" id="IPR000835">
    <property type="entry name" value="HTH_MarR-typ"/>
</dbReference>
<dbReference type="PROSITE" id="PS50995">
    <property type="entry name" value="HTH_MARR_2"/>
    <property type="match status" value="1"/>
</dbReference>
<keyword evidence="2" id="KW-0238">DNA-binding</keyword>
<evidence type="ECO:0000313" key="5">
    <source>
        <dbReference type="EMBL" id="MCR1823556.1"/>
    </source>
</evidence>
<gene>
    <name evidence="5" type="ORF">NSA58_12235</name>
</gene>
<accession>A0A9X2MC79</accession>
<keyword evidence="3" id="KW-0804">Transcription</keyword>
<organism evidence="5 6">
    <name type="scientific">Terrisporobacter muris</name>
    <dbReference type="NCBI Taxonomy" id="2963284"/>
    <lineage>
        <taxon>Bacteria</taxon>
        <taxon>Bacillati</taxon>
        <taxon>Bacillota</taxon>
        <taxon>Clostridia</taxon>
        <taxon>Peptostreptococcales</taxon>
        <taxon>Peptostreptococcaceae</taxon>
        <taxon>Terrisporobacter</taxon>
    </lineage>
</organism>
<proteinExistence type="predicted"/>
<reference evidence="5" key="1">
    <citation type="submission" date="2022-07" db="EMBL/GenBank/DDBJ databases">
        <title>Enhanced cultured diversity of the mouse gut microbiota enables custom-made synthetic communities.</title>
        <authorList>
            <person name="Afrizal A."/>
        </authorList>
    </citation>
    <scope>NUCLEOTIDE SEQUENCE</scope>
    <source>
        <strain evidence="5">DSM 29186</strain>
    </source>
</reference>
<keyword evidence="1" id="KW-0805">Transcription regulation</keyword>
<dbReference type="GO" id="GO:0003700">
    <property type="term" value="F:DNA-binding transcription factor activity"/>
    <property type="evidence" value="ECO:0007669"/>
    <property type="project" value="InterPro"/>
</dbReference>
<keyword evidence="6" id="KW-1185">Reference proteome</keyword>
<dbReference type="AlphaFoldDB" id="A0A9X2MC79"/>
<evidence type="ECO:0000256" key="3">
    <source>
        <dbReference type="ARBA" id="ARBA00023163"/>
    </source>
</evidence>
<dbReference type="Pfam" id="PF01047">
    <property type="entry name" value="MarR"/>
    <property type="match status" value="1"/>
</dbReference>
<dbReference type="Gene3D" id="1.10.10.10">
    <property type="entry name" value="Winged helix-like DNA-binding domain superfamily/Winged helix DNA-binding domain"/>
    <property type="match status" value="1"/>
</dbReference>
<dbReference type="GO" id="GO:0003677">
    <property type="term" value="F:DNA binding"/>
    <property type="evidence" value="ECO:0007669"/>
    <property type="project" value="UniProtKB-KW"/>
</dbReference>
<dbReference type="SMART" id="SM00347">
    <property type="entry name" value="HTH_MARR"/>
    <property type="match status" value="1"/>
</dbReference>
<dbReference type="PANTHER" id="PTHR42756">
    <property type="entry name" value="TRANSCRIPTIONAL REGULATOR, MARR"/>
    <property type="match status" value="1"/>
</dbReference>
<dbReference type="PRINTS" id="PR00598">
    <property type="entry name" value="HTHMARR"/>
</dbReference>
<dbReference type="SUPFAM" id="SSF46785">
    <property type="entry name" value="Winged helix' DNA-binding domain"/>
    <property type="match status" value="1"/>
</dbReference>
<evidence type="ECO:0000256" key="1">
    <source>
        <dbReference type="ARBA" id="ARBA00023015"/>
    </source>
</evidence>
<name>A0A9X2MC79_9FIRM</name>
<evidence type="ECO:0000313" key="6">
    <source>
        <dbReference type="Proteomes" id="UP001140817"/>
    </source>
</evidence>
<dbReference type="InterPro" id="IPR036390">
    <property type="entry name" value="WH_DNA-bd_sf"/>
</dbReference>